<dbReference type="CDD" id="cd07381">
    <property type="entry name" value="MPP_CapA"/>
    <property type="match status" value="1"/>
</dbReference>
<comment type="similarity">
    <text evidence="1">Belongs to the CapA family.</text>
</comment>
<protein>
    <submittedName>
        <fullName evidence="4">Poly-gamma-glutamate biosynthesis protein</fullName>
    </submittedName>
</protein>
<evidence type="ECO:0000313" key="5">
    <source>
        <dbReference type="Proteomes" id="UP000601223"/>
    </source>
</evidence>
<evidence type="ECO:0000256" key="2">
    <source>
        <dbReference type="SAM" id="MobiDB-lite"/>
    </source>
</evidence>
<dbReference type="AlphaFoldDB" id="A0A8J3JBI2"/>
<dbReference type="PANTHER" id="PTHR33393:SF13">
    <property type="entry name" value="PGA BIOSYNTHESIS PROTEIN CAPA"/>
    <property type="match status" value="1"/>
</dbReference>
<sequence>MLPAAAVPVPRPAPSATSTPATSTPATSTPGAFTPRTFTVVGSGDVLLHNGLWRQAQRDAGGRGYDFAPLLRGVRSVVESADLAICHLETPLGGAGGPFTGYPTFKVPPQIVPALKQTGYDACSTASNHSLDGGEAGIRRTLNALDAAGIRHAGMARSRAEQDTPQLMTVRGVRVALLSYSFSFNGIPRPRGREWLVNYLEPKRVREAARRARTAGAEVVIVSIHWGTEYEHRPNSQQVSVAKQLLNDGSIDLILGHHAHVVQPFERINGRWVAYGMGNHVSYQGFSNETRDGVISRFTFVETAPGRFTVTEAAALPTFMQLNDGPARLLLVSDCPAARQPACRASGARSYRVLRSRGAGGAGLVVLR</sequence>
<dbReference type="Gene3D" id="3.60.21.10">
    <property type="match status" value="1"/>
</dbReference>
<keyword evidence="5" id="KW-1185">Reference proteome</keyword>
<evidence type="ECO:0000256" key="1">
    <source>
        <dbReference type="ARBA" id="ARBA00005662"/>
    </source>
</evidence>
<feature type="region of interest" description="Disordered" evidence="2">
    <location>
        <begin position="1"/>
        <end position="35"/>
    </location>
</feature>
<reference evidence="4 5" key="1">
    <citation type="submission" date="2021-01" db="EMBL/GenBank/DDBJ databases">
        <title>Whole genome shotgun sequence of Catellatospora bangladeshensis NBRC 107357.</title>
        <authorList>
            <person name="Komaki H."/>
            <person name="Tamura T."/>
        </authorList>
    </citation>
    <scope>NUCLEOTIDE SEQUENCE [LARGE SCALE GENOMIC DNA]</scope>
    <source>
        <strain evidence="4 5">NBRC 107357</strain>
    </source>
</reference>
<accession>A0A8J3JBI2</accession>
<name>A0A8J3JBI2_9ACTN</name>
<evidence type="ECO:0000313" key="4">
    <source>
        <dbReference type="EMBL" id="GIF81201.1"/>
    </source>
</evidence>
<feature type="domain" description="Capsule synthesis protein CapA" evidence="3">
    <location>
        <begin position="39"/>
        <end position="284"/>
    </location>
</feature>
<dbReference type="Pfam" id="PF09587">
    <property type="entry name" value="PGA_cap"/>
    <property type="match status" value="1"/>
</dbReference>
<dbReference type="PANTHER" id="PTHR33393">
    <property type="entry name" value="POLYGLUTAMINE SYNTHESIS ACCESSORY PROTEIN RV0574C-RELATED"/>
    <property type="match status" value="1"/>
</dbReference>
<evidence type="ECO:0000259" key="3">
    <source>
        <dbReference type="SMART" id="SM00854"/>
    </source>
</evidence>
<dbReference type="SMART" id="SM00854">
    <property type="entry name" value="PGA_cap"/>
    <property type="match status" value="1"/>
</dbReference>
<dbReference type="SUPFAM" id="SSF56300">
    <property type="entry name" value="Metallo-dependent phosphatases"/>
    <property type="match status" value="1"/>
</dbReference>
<organism evidence="4 5">
    <name type="scientific">Catellatospora bangladeshensis</name>
    <dbReference type="NCBI Taxonomy" id="310355"/>
    <lineage>
        <taxon>Bacteria</taxon>
        <taxon>Bacillati</taxon>
        <taxon>Actinomycetota</taxon>
        <taxon>Actinomycetes</taxon>
        <taxon>Micromonosporales</taxon>
        <taxon>Micromonosporaceae</taxon>
        <taxon>Catellatospora</taxon>
    </lineage>
</organism>
<comment type="caution">
    <text evidence="4">The sequence shown here is derived from an EMBL/GenBank/DDBJ whole genome shotgun (WGS) entry which is preliminary data.</text>
</comment>
<proteinExistence type="inferred from homology"/>
<dbReference type="InterPro" id="IPR019079">
    <property type="entry name" value="Capsule_synth_CapA"/>
</dbReference>
<dbReference type="Proteomes" id="UP000601223">
    <property type="component" value="Unassembled WGS sequence"/>
</dbReference>
<gene>
    <name evidence="4" type="primary">pgsA_2</name>
    <name evidence="4" type="ORF">Cba03nite_25500</name>
</gene>
<dbReference type="EMBL" id="BONF01000012">
    <property type="protein sequence ID" value="GIF81201.1"/>
    <property type="molecule type" value="Genomic_DNA"/>
</dbReference>
<dbReference type="InterPro" id="IPR029052">
    <property type="entry name" value="Metallo-depent_PP-like"/>
</dbReference>
<dbReference type="InterPro" id="IPR052169">
    <property type="entry name" value="CW_Biosynth-Accessory"/>
</dbReference>